<dbReference type="OrthoDB" id="10530887at2759"/>
<keyword evidence="3" id="KW-1185">Reference proteome</keyword>
<gene>
    <name evidence="2" type="ORF">TRAPUB_11916</name>
</gene>
<reference evidence="2 3" key="1">
    <citation type="submission" date="2016-10" db="EMBL/GenBank/DDBJ databases">
        <title>Genome sequence of the basidiomycete white-rot fungus Trametes pubescens.</title>
        <authorList>
            <person name="Makela M.R."/>
            <person name="Granchi Z."/>
            <person name="Peng M."/>
            <person name="De Vries R.P."/>
            <person name="Grigoriev I."/>
            <person name="Riley R."/>
            <person name="Hilden K."/>
        </authorList>
    </citation>
    <scope>NUCLEOTIDE SEQUENCE [LARGE SCALE GENOMIC DNA]</scope>
    <source>
        <strain evidence="2 3">FBCC735</strain>
    </source>
</reference>
<feature type="compositionally biased region" description="Polar residues" evidence="1">
    <location>
        <begin position="479"/>
        <end position="500"/>
    </location>
</feature>
<name>A0A1M2VVC6_TRAPU</name>
<evidence type="ECO:0000313" key="3">
    <source>
        <dbReference type="Proteomes" id="UP000184267"/>
    </source>
</evidence>
<protein>
    <submittedName>
        <fullName evidence="2">Uncharacterized protein</fullName>
    </submittedName>
</protein>
<sequence>MPPKRTFAAFEQHQATSMSISPPRAARQHADSDPIGRDCPLPSSSTAPAPRSNHAPETTARAREASPQDDRPPVKKRKLERKRREQQERSLEWQEEMKTFPSRPDILHDHQVLLTSPSREGEGLPEDNASGPASDAVPCVAARSPASLGTNLAVAGALQPSAARMPQTQEDRLSPGLATPSLTDSTAFGGEGWLSPRATSPEFPHSSALTPTEEAGYTVSMADLWLTATPWGLGVDTSSSGSMTPPLDLAAISQPPNEICAFPDPFAVSLLPLEPSQATYAEFFVWLEDNRLRGARTFGTPPGSLAAVFPPSGVEISGSHPHGIVDGAAAYYRRRFELATSPPPRSSTRRSGSLAADSIAPPPPAFYQQMASQWPSSGISLAETMGSADFRNWNAPQNAVASAFTADDGSSSRTSAAASVTPESALPRTCTYADSAHLGLGYGLAECVAGRPVDMPLTGQVAVSPNDMPPLTMPGASMEGTQGYRQPSQTESSLARWNSP</sequence>
<accession>A0A1M2VVC6</accession>
<feature type="region of interest" description="Disordered" evidence="1">
    <location>
        <begin position="463"/>
        <end position="500"/>
    </location>
</feature>
<dbReference type="Proteomes" id="UP000184267">
    <property type="component" value="Unassembled WGS sequence"/>
</dbReference>
<organism evidence="2 3">
    <name type="scientific">Trametes pubescens</name>
    <name type="common">White-rot fungus</name>
    <dbReference type="NCBI Taxonomy" id="154538"/>
    <lineage>
        <taxon>Eukaryota</taxon>
        <taxon>Fungi</taxon>
        <taxon>Dikarya</taxon>
        <taxon>Basidiomycota</taxon>
        <taxon>Agaricomycotina</taxon>
        <taxon>Agaricomycetes</taxon>
        <taxon>Polyporales</taxon>
        <taxon>Polyporaceae</taxon>
        <taxon>Trametes</taxon>
    </lineage>
</organism>
<feature type="compositionally biased region" description="Basic and acidic residues" evidence="1">
    <location>
        <begin position="82"/>
        <end position="98"/>
    </location>
</feature>
<dbReference type="AlphaFoldDB" id="A0A1M2VVC6"/>
<feature type="region of interest" description="Disordered" evidence="1">
    <location>
        <begin position="1"/>
        <end position="136"/>
    </location>
</feature>
<evidence type="ECO:0000256" key="1">
    <source>
        <dbReference type="SAM" id="MobiDB-lite"/>
    </source>
</evidence>
<evidence type="ECO:0000313" key="2">
    <source>
        <dbReference type="EMBL" id="OJT11551.1"/>
    </source>
</evidence>
<dbReference type="EMBL" id="MNAD01000626">
    <property type="protein sequence ID" value="OJT11551.1"/>
    <property type="molecule type" value="Genomic_DNA"/>
</dbReference>
<comment type="caution">
    <text evidence="2">The sequence shown here is derived from an EMBL/GenBank/DDBJ whole genome shotgun (WGS) entry which is preliminary data.</text>
</comment>
<proteinExistence type="predicted"/>
<feature type="compositionally biased region" description="Basic and acidic residues" evidence="1">
    <location>
        <begin position="60"/>
        <end position="73"/>
    </location>
</feature>
<dbReference type="OMA" id="PNEICAF"/>